<dbReference type="InterPro" id="IPR046349">
    <property type="entry name" value="C1-like_sf"/>
</dbReference>
<accession>A0A1R3IAN4</accession>
<gene>
    <name evidence="7" type="ORF">COLO4_24390</name>
</gene>
<evidence type="ECO:0000259" key="6">
    <source>
        <dbReference type="SMART" id="SM00249"/>
    </source>
</evidence>
<dbReference type="InterPro" id="IPR053192">
    <property type="entry name" value="Vacuole_Formation_Reg"/>
</dbReference>
<dbReference type="Pfam" id="PF03107">
    <property type="entry name" value="C1_2"/>
    <property type="match status" value="3"/>
</dbReference>
<sequence>MAQESDNFGHEHPLILLNEEDNQQTKQSNQSEEEGEEAYCFRCGEEVLPSAPRFRCAECNGFYLHKLCAEAPLEINHPYHPNHPLLLQTDPYPSGGWRCDFCDKSGEKFVYHCSCGLDFHIKCALFTYNIAQRNLKELEHVAYEDPTTKNDEQLENLGDCFGCWESLANSVYFSLDCGFNLHKKCTELPLEINHMCHRKHPLLLQFNAKQFNDKRPSCKICQHTQRRGFVYCCSLCEFVVRIQCLSASPSPIIEDKGHPHPFTLFWRRAPFICDACGTEGNGVAYLCDCKIVAHVNCATKDTDWYYVVEEEDEDEKSIDSLELCPITIIETAYYPSRLHISVVQNQNVISFFTKSVLNYPRGNRFGFMNAKNNSSALFQSTFSDVKFVSTCPMALATNARNARNTFALNVRWAYYCKDCKFALGPECLTLPTRVQHKCDEKHLLALTYHDHNDYSATHYCDICEETRDPSQWFYRCATCDTSAHVDCVLGDKPFIRLGSICKLEEEEDQDHEHPPTFVKKIYYYPECIKCGERCHDLAVECGEHECNYIAHWRCIKPLFYGSSFGFLGKLLGLLGGPDS</sequence>
<evidence type="ECO:0000256" key="4">
    <source>
        <dbReference type="ARBA" id="ARBA00022833"/>
    </source>
</evidence>
<comment type="caution">
    <text evidence="7">The sequence shown here is derived from an EMBL/GenBank/DDBJ whole genome shotgun (WGS) entry which is preliminary data.</text>
</comment>
<dbReference type="SUPFAM" id="SSF57889">
    <property type="entry name" value="Cysteine-rich domain"/>
    <property type="match status" value="4"/>
</dbReference>
<dbReference type="PROSITE" id="PS01359">
    <property type="entry name" value="ZF_PHD_1"/>
    <property type="match status" value="1"/>
</dbReference>
<dbReference type="PANTHER" id="PTHR32410:SF216">
    <property type="entry name" value="PHORBOL-ESTER_DAG-TYPE DOMAIN-CONTAINING PROTEIN"/>
    <property type="match status" value="1"/>
</dbReference>
<dbReference type="Proteomes" id="UP000187203">
    <property type="component" value="Unassembled WGS sequence"/>
</dbReference>
<dbReference type="InterPro" id="IPR004146">
    <property type="entry name" value="DC1"/>
</dbReference>
<dbReference type="PANTHER" id="PTHR32410">
    <property type="entry name" value="CYSTEINE/HISTIDINE-RICH C1 DOMAIN FAMILY PROTEIN"/>
    <property type="match status" value="1"/>
</dbReference>
<evidence type="ECO:0000313" key="7">
    <source>
        <dbReference type="EMBL" id="OMO79618.1"/>
    </source>
</evidence>
<keyword evidence="2" id="KW-0677">Repeat</keyword>
<name>A0A1R3IAN4_9ROSI</name>
<dbReference type="GO" id="GO:0008270">
    <property type="term" value="F:zinc ion binding"/>
    <property type="evidence" value="ECO:0007669"/>
    <property type="project" value="UniProtKB-KW"/>
</dbReference>
<dbReference type="InterPro" id="IPR001965">
    <property type="entry name" value="Znf_PHD"/>
</dbReference>
<keyword evidence="4" id="KW-0862">Zinc</keyword>
<feature type="domain" description="Zinc finger PHD-type" evidence="6">
    <location>
        <begin position="459"/>
        <end position="505"/>
    </location>
</feature>
<evidence type="ECO:0000256" key="2">
    <source>
        <dbReference type="ARBA" id="ARBA00022737"/>
    </source>
</evidence>
<reference evidence="8" key="1">
    <citation type="submission" date="2013-09" db="EMBL/GenBank/DDBJ databases">
        <title>Corchorus olitorius genome sequencing.</title>
        <authorList>
            <person name="Alam M."/>
            <person name="Haque M.S."/>
            <person name="Islam M.S."/>
            <person name="Emdad E.M."/>
            <person name="Islam M.M."/>
            <person name="Ahmed B."/>
            <person name="Halim A."/>
            <person name="Hossen Q.M.M."/>
            <person name="Hossain M.Z."/>
            <person name="Ahmed R."/>
            <person name="Khan M.M."/>
            <person name="Islam R."/>
            <person name="Rashid M.M."/>
            <person name="Khan S.A."/>
            <person name="Rahman M.S."/>
            <person name="Alam M."/>
            <person name="Yahiya A.S."/>
            <person name="Khan M.S."/>
            <person name="Azam M.S."/>
            <person name="Haque T."/>
            <person name="Lashkar M.Z.H."/>
            <person name="Akhand A.I."/>
            <person name="Morshed G."/>
            <person name="Roy S."/>
            <person name="Uddin K.S."/>
            <person name="Rabeya T."/>
            <person name="Hossain A.S."/>
            <person name="Chowdhury A."/>
            <person name="Snigdha A.R."/>
            <person name="Mortoza M.S."/>
            <person name="Matin S.A."/>
            <person name="Hoque S.M.E."/>
            <person name="Islam M.K."/>
            <person name="Roy D.K."/>
            <person name="Haider R."/>
            <person name="Moosa M.M."/>
            <person name="Elias S.M."/>
            <person name="Hasan A.M."/>
            <person name="Jahan S."/>
            <person name="Shafiuddin M."/>
            <person name="Mahmood N."/>
            <person name="Shommy N.S."/>
        </authorList>
    </citation>
    <scope>NUCLEOTIDE SEQUENCE [LARGE SCALE GENOMIC DNA]</scope>
    <source>
        <strain evidence="8">cv. O-4</strain>
    </source>
</reference>
<feature type="domain" description="Zinc finger PHD-type" evidence="6">
    <location>
        <begin position="217"/>
        <end position="277"/>
    </location>
</feature>
<keyword evidence="1" id="KW-0479">Metal-binding</keyword>
<evidence type="ECO:0000256" key="1">
    <source>
        <dbReference type="ARBA" id="ARBA00022723"/>
    </source>
</evidence>
<dbReference type="STRING" id="93759.A0A1R3IAN4"/>
<evidence type="ECO:0000256" key="3">
    <source>
        <dbReference type="ARBA" id="ARBA00022771"/>
    </source>
</evidence>
<feature type="domain" description="Zinc finger PHD-type" evidence="6">
    <location>
        <begin position="39"/>
        <end position="103"/>
    </location>
</feature>
<evidence type="ECO:0000256" key="5">
    <source>
        <dbReference type="SAM" id="MobiDB-lite"/>
    </source>
</evidence>
<feature type="region of interest" description="Disordered" evidence="5">
    <location>
        <begin position="1"/>
        <end position="33"/>
    </location>
</feature>
<dbReference type="EMBL" id="AWUE01018523">
    <property type="protein sequence ID" value="OMO79618.1"/>
    <property type="molecule type" value="Genomic_DNA"/>
</dbReference>
<keyword evidence="3" id="KW-0863">Zinc-finger</keyword>
<evidence type="ECO:0000313" key="8">
    <source>
        <dbReference type="Proteomes" id="UP000187203"/>
    </source>
</evidence>
<dbReference type="OrthoDB" id="938199at2759"/>
<proteinExistence type="predicted"/>
<protein>
    <submittedName>
        <fullName evidence="7">Zinc finger, PHD-type</fullName>
    </submittedName>
</protein>
<keyword evidence="8" id="KW-1185">Reference proteome</keyword>
<dbReference type="SMART" id="SM00249">
    <property type="entry name" value="PHD"/>
    <property type="match status" value="3"/>
</dbReference>
<dbReference type="InterPro" id="IPR019786">
    <property type="entry name" value="Zinc_finger_PHD-type_CS"/>
</dbReference>
<organism evidence="7 8">
    <name type="scientific">Corchorus olitorius</name>
    <dbReference type="NCBI Taxonomy" id="93759"/>
    <lineage>
        <taxon>Eukaryota</taxon>
        <taxon>Viridiplantae</taxon>
        <taxon>Streptophyta</taxon>
        <taxon>Embryophyta</taxon>
        <taxon>Tracheophyta</taxon>
        <taxon>Spermatophyta</taxon>
        <taxon>Magnoliopsida</taxon>
        <taxon>eudicotyledons</taxon>
        <taxon>Gunneridae</taxon>
        <taxon>Pentapetalae</taxon>
        <taxon>rosids</taxon>
        <taxon>malvids</taxon>
        <taxon>Malvales</taxon>
        <taxon>Malvaceae</taxon>
        <taxon>Grewioideae</taxon>
        <taxon>Apeibeae</taxon>
        <taxon>Corchorus</taxon>
    </lineage>
</organism>
<dbReference type="AlphaFoldDB" id="A0A1R3IAN4"/>